<name>A0A1I6X2V9_9ACTN</name>
<evidence type="ECO:0000256" key="3">
    <source>
        <dbReference type="ARBA" id="ARBA00022553"/>
    </source>
</evidence>
<keyword evidence="3" id="KW-0597">Phosphoprotein</keyword>
<evidence type="ECO:0000256" key="7">
    <source>
        <dbReference type="ARBA" id="ARBA00022840"/>
    </source>
</evidence>
<reference evidence="12" key="1">
    <citation type="submission" date="2016-10" db="EMBL/GenBank/DDBJ databases">
        <authorList>
            <person name="Varghese N."/>
            <person name="Submissions S."/>
        </authorList>
    </citation>
    <scope>NUCLEOTIDE SEQUENCE [LARGE SCALE GENOMIC DNA]</scope>
    <source>
        <strain evidence="12">DSM 45501</strain>
    </source>
</reference>
<dbReference type="InterPro" id="IPR003594">
    <property type="entry name" value="HATPase_dom"/>
</dbReference>
<dbReference type="CDD" id="cd16917">
    <property type="entry name" value="HATPase_UhpB-NarQ-NarX-like"/>
    <property type="match status" value="1"/>
</dbReference>
<dbReference type="GO" id="GO:0016020">
    <property type="term" value="C:membrane"/>
    <property type="evidence" value="ECO:0007669"/>
    <property type="project" value="InterPro"/>
</dbReference>
<dbReference type="SUPFAM" id="SSF55874">
    <property type="entry name" value="ATPase domain of HSP90 chaperone/DNA topoisomerase II/histidine kinase"/>
    <property type="match status" value="1"/>
</dbReference>
<dbReference type="GO" id="GO:0000155">
    <property type="term" value="F:phosphorelay sensor kinase activity"/>
    <property type="evidence" value="ECO:0007669"/>
    <property type="project" value="InterPro"/>
</dbReference>
<gene>
    <name evidence="11" type="ORF">SAMN04487904_1019</name>
</gene>
<dbReference type="SMART" id="SM00387">
    <property type="entry name" value="HATPase_c"/>
    <property type="match status" value="1"/>
</dbReference>
<dbReference type="PANTHER" id="PTHR24421:SF10">
    <property type="entry name" value="NITRATE_NITRITE SENSOR PROTEIN NARQ"/>
    <property type="match status" value="1"/>
</dbReference>
<keyword evidence="5" id="KW-0547">Nucleotide-binding</keyword>
<proteinExistence type="predicted"/>
<dbReference type="GO" id="GO:0046983">
    <property type="term" value="F:protein dimerization activity"/>
    <property type="evidence" value="ECO:0007669"/>
    <property type="project" value="InterPro"/>
</dbReference>
<evidence type="ECO:0000313" key="11">
    <source>
        <dbReference type="EMBL" id="SFT32261.1"/>
    </source>
</evidence>
<comment type="catalytic activity">
    <reaction evidence="1">
        <text>ATP + protein L-histidine = ADP + protein N-phospho-L-histidine.</text>
        <dbReference type="EC" id="2.7.13.3"/>
    </reaction>
</comment>
<organism evidence="11 12">
    <name type="scientific">Actinopolyspora righensis</name>
    <dbReference type="NCBI Taxonomy" id="995060"/>
    <lineage>
        <taxon>Bacteria</taxon>
        <taxon>Bacillati</taxon>
        <taxon>Actinomycetota</taxon>
        <taxon>Actinomycetes</taxon>
        <taxon>Actinopolysporales</taxon>
        <taxon>Actinopolysporaceae</taxon>
        <taxon>Actinopolyspora</taxon>
        <taxon>Actinopolyspora alba group</taxon>
    </lineage>
</organism>
<keyword evidence="6 11" id="KW-0418">Kinase</keyword>
<evidence type="ECO:0000256" key="2">
    <source>
        <dbReference type="ARBA" id="ARBA00012438"/>
    </source>
</evidence>
<dbReference type="STRING" id="995060.SAMN04487904_1019"/>
<feature type="domain" description="Histidine kinase" evidence="10">
    <location>
        <begin position="129"/>
        <end position="222"/>
    </location>
</feature>
<dbReference type="PROSITE" id="PS50109">
    <property type="entry name" value="HIS_KIN"/>
    <property type="match status" value="1"/>
</dbReference>
<dbReference type="InterPro" id="IPR050482">
    <property type="entry name" value="Sensor_HK_TwoCompSys"/>
</dbReference>
<dbReference type="PANTHER" id="PTHR24421">
    <property type="entry name" value="NITRATE/NITRITE SENSOR PROTEIN NARX-RELATED"/>
    <property type="match status" value="1"/>
</dbReference>
<dbReference type="EMBL" id="FPAT01000001">
    <property type="protein sequence ID" value="SFT32261.1"/>
    <property type="molecule type" value="Genomic_DNA"/>
</dbReference>
<dbReference type="InterPro" id="IPR011712">
    <property type="entry name" value="Sig_transdc_His_kin_sub3_dim/P"/>
</dbReference>
<accession>A0A1I6X2V9</accession>
<evidence type="ECO:0000259" key="10">
    <source>
        <dbReference type="PROSITE" id="PS50109"/>
    </source>
</evidence>
<dbReference type="InterPro" id="IPR005467">
    <property type="entry name" value="His_kinase_dom"/>
</dbReference>
<dbReference type="InterPro" id="IPR036890">
    <property type="entry name" value="HATPase_C_sf"/>
</dbReference>
<evidence type="ECO:0000313" key="12">
    <source>
        <dbReference type="Proteomes" id="UP000199165"/>
    </source>
</evidence>
<keyword evidence="4" id="KW-0808">Transferase</keyword>
<sequence>MTAHSRQASLRVLPGHPARKSTQASAEPASGDDLQEAQPLSQLERLDLSRQLHDSVAHSIAVGLQCLELSDRYTNEGNSERARVKLDTANRTLWQALEATRALSASVRTSGNASEHSPSSVSVSSDLPDKDEVFTILREAVDNALRHSEADNITIQLCSGRNSMTAVVEDDGAGIDRDVREFSSTLGLNSMNERAALLGGSFIVAPGPLNGTRVTVTLPMGASR</sequence>
<evidence type="ECO:0000256" key="9">
    <source>
        <dbReference type="SAM" id="MobiDB-lite"/>
    </source>
</evidence>
<evidence type="ECO:0000256" key="4">
    <source>
        <dbReference type="ARBA" id="ARBA00022679"/>
    </source>
</evidence>
<dbReference type="Pfam" id="PF02518">
    <property type="entry name" value="HATPase_c"/>
    <property type="match status" value="1"/>
</dbReference>
<dbReference type="Proteomes" id="UP000199165">
    <property type="component" value="Unassembled WGS sequence"/>
</dbReference>
<evidence type="ECO:0000256" key="8">
    <source>
        <dbReference type="ARBA" id="ARBA00023012"/>
    </source>
</evidence>
<evidence type="ECO:0000256" key="1">
    <source>
        <dbReference type="ARBA" id="ARBA00000085"/>
    </source>
</evidence>
<keyword evidence="12" id="KW-1185">Reference proteome</keyword>
<keyword evidence="7" id="KW-0067">ATP-binding</keyword>
<keyword evidence="8" id="KW-0902">Two-component regulatory system</keyword>
<dbReference type="EC" id="2.7.13.3" evidence="2"/>
<dbReference type="GO" id="GO:0005524">
    <property type="term" value="F:ATP binding"/>
    <property type="evidence" value="ECO:0007669"/>
    <property type="project" value="UniProtKB-KW"/>
</dbReference>
<protein>
    <recommendedName>
        <fullName evidence="2">histidine kinase</fullName>
        <ecNumber evidence="2">2.7.13.3</ecNumber>
    </recommendedName>
</protein>
<dbReference type="Pfam" id="PF07730">
    <property type="entry name" value="HisKA_3"/>
    <property type="match status" value="1"/>
</dbReference>
<feature type="region of interest" description="Disordered" evidence="9">
    <location>
        <begin position="1"/>
        <end position="35"/>
    </location>
</feature>
<evidence type="ECO:0000256" key="5">
    <source>
        <dbReference type="ARBA" id="ARBA00022741"/>
    </source>
</evidence>
<dbReference type="Gene3D" id="3.30.565.10">
    <property type="entry name" value="Histidine kinase-like ATPase, C-terminal domain"/>
    <property type="match status" value="1"/>
</dbReference>
<dbReference type="AlphaFoldDB" id="A0A1I6X2V9"/>
<evidence type="ECO:0000256" key="6">
    <source>
        <dbReference type="ARBA" id="ARBA00022777"/>
    </source>
</evidence>